<dbReference type="Proteomes" id="UP000219338">
    <property type="component" value="Unassembled WGS sequence"/>
</dbReference>
<name>A0A284RHE9_ARMOS</name>
<sequence>MKWNKKSEEILALPGGEHVRLRVAVKARTTLTSRSEGMPPSERKEPFPVRPVAKYGLSLGLSNEKLKHAIVGLTYLQRLARLPQQLFPQSQRSPRV</sequence>
<accession>A0A284RHE9</accession>
<proteinExistence type="predicted"/>
<protein>
    <submittedName>
        <fullName evidence="1">Uncharacterized protein</fullName>
    </submittedName>
</protein>
<reference evidence="2" key="1">
    <citation type="journal article" date="2017" name="Nat. Ecol. Evol.">
        <title>Genome expansion and lineage-specific genetic innovations in the forest pathogenic fungi Armillaria.</title>
        <authorList>
            <person name="Sipos G."/>
            <person name="Prasanna A.N."/>
            <person name="Walter M.C."/>
            <person name="O'Connor E."/>
            <person name="Balint B."/>
            <person name="Krizsan K."/>
            <person name="Kiss B."/>
            <person name="Hess J."/>
            <person name="Varga T."/>
            <person name="Slot J."/>
            <person name="Riley R."/>
            <person name="Boka B."/>
            <person name="Rigling D."/>
            <person name="Barry K."/>
            <person name="Lee J."/>
            <person name="Mihaltcheva S."/>
            <person name="LaButti K."/>
            <person name="Lipzen A."/>
            <person name="Waldron R."/>
            <person name="Moloney N.M."/>
            <person name="Sperisen C."/>
            <person name="Kredics L."/>
            <person name="Vagvoelgyi C."/>
            <person name="Patrignani A."/>
            <person name="Fitzpatrick D."/>
            <person name="Nagy I."/>
            <person name="Doyle S."/>
            <person name="Anderson J.B."/>
            <person name="Grigoriev I.V."/>
            <person name="Gueldener U."/>
            <person name="Muensterkoetter M."/>
            <person name="Nagy L.G."/>
        </authorList>
    </citation>
    <scope>NUCLEOTIDE SEQUENCE [LARGE SCALE GENOMIC DNA]</scope>
    <source>
        <strain evidence="2">C18/9</strain>
    </source>
</reference>
<dbReference type="AlphaFoldDB" id="A0A284RHE9"/>
<gene>
    <name evidence="1" type="ORF">ARMOST_11533</name>
</gene>
<evidence type="ECO:0000313" key="1">
    <source>
        <dbReference type="EMBL" id="SJL08170.1"/>
    </source>
</evidence>
<keyword evidence="2" id="KW-1185">Reference proteome</keyword>
<organism evidence="1 2">
    <name type="scientific">Armillaria ostoyae</name>
    <name type="common">Armillaria root rot fungus</name>
    <dbReference type="NCBI Taxonomy" id="47428"/>
    <lineage>
        <taxon>Eukaryota</taxon>
        <taxon>Fungi</taxon>
        <taxon>Dikarya</taxon>
        <taxon>Basidiomycota</taxon>
        <taxon>Agaricomycotina</taxon>
        <taxon>Agaricomycetes</taxon>
        <taxon>Agaricomycetidae</taxon>
        <taxon>Agaricales</taxon>
        <taxon>Marasmiineae</taxon>
        <taxon>Physalacriaceae</taxon>
        <taxon>Armillaria</taxon>
    </lineage>
</organism>
<evidence type="ECO:0000313" key="2">
    <source>
        <dbReference type="Proteomes" id="UP000219338"/>
    </source>
</evidence>
<dbReference type="EMBL" id="FUEG01000009">
    <property type="protein sequence ID" value="SJL08170.1"/>
    <property type="molecule type" value="Genomic_DNA"/>
</dbReference>